<keyword evidence="1" id="KW-0472">Membrane</keyword>
<evidence type="ECO:0000256" key="1">
    <source>
        <dbReference type="SAM" id="Phobius"/>
    </source>
</evidence>
<keyword evidence="1" id="KW-1133">Transmembrane helix</keyword>
<feature type="transmembrane region" description="Helical" evidence="1">
    <location>
        <begin position="6"/>
        <end position="26"/>
    </location>
</feature>
<evidence type="ECO:0000313" key="2">
    <source>
        <dbReference type="EMBL" id="OIQ77323.1"/>
    </source>
</evidence>
<accession>A0A1J5QIK2</accession>
<sequence>MDFVFLLGVIILWAVTALLVVGFGRLDQPEKVQS</sequence>
<proteinExistence type="predicted"/>
<comment type="caution">
    <text evidence="2">The sequence shown here is derived from an EMBL/GenBank/DDBJ whole genome shotgun (WGS) entry which is preliminary data.</text>
</comment>
<protein>
    <submittedName>
        <fullName evidence="2">Uncharacterized protein</fullName>
    </submittedName>
</protein>
<dbReference type="EMBL" id="MLJW01001643">
    <property type="protein sequence ID" value="OIQ77323.1"/>
    <property type="molecule type" value="Genomic_DNA"/>
</dbReference>
<organism evidence="2">
    <name type="scientific">mine drainage metagenome</name>
    <dbReference type="NCBI Taxonomy" id="410659"/>
    <lineage>
        <taxon>unclassified sequences</taxon>
        <taxon>metagenomes</taxon>
        <taxon>ecological metagenomes</taxon>
    </lineage>
</organism>
<dbReference type="AlphaFoldDB" id="A0A1J5QIK2"/>
<gene>
    <name evidence="2" type="ORF">GALL_409840</name>
</gene>
<name>A0A1J5QIK2_9ZZZZ</name>
<keyword evidence="1" id="KW-0812">Transmembrane</keyword>
<reference evidence="2" key="1">
    <citation type="submission" date="2016-10" db="EMBL/GenBank/DDBJ databases">
        <title>Sequence of Gallionella enrichment culture.</title>
        <authorList>
            <person name="Poehlein A."/>
            <person name="Muehling M."/>
            <person name="Daniel R."/>
        </authorList>
    </citation>
    <scope>NUCLEOTIDE SEQUENCE</scope>
</reference>